<dbReference type="Proteomes" id="UP000664534">
    <property type="component" value="Unassembled WGS sequence"/>
</dbReference>
<sequence>MGGGSPKGSSFGVSVSRRDTDTPKNPDPEPSKTSDDSAMMESMIAPSDYANDDLPSGSKHESDTSRPDEDTQSSKQTFHDKHSHGLQYGQLDTGAPDSTTSSHKGSTSVSSATFGSNNHGLQLGQHVSGSQLTAGASVFKSNATFSGNNGGVQIGQSNVGSGAPTEKTANHILDRFTPREGDGGRSSPSPSSSSTSSNDNVQRPQTSTSHDGPANVSHATSTGDDTQELQFGQDYAGVWGLNKTMPRHAANTEHTTFGSNNTGQQYTVFNSDQSPLNFGIGGIGNGSHAKHSAPGDDSTDSYTPSNRHTGHEKVESAQPQLPSPENDANTTPH</sequence>
<gene>
    <name evidence="2" type="ORF">IMSHALPRED_002516</name>
</gene>
<feature type="compositionally biased region" description="Basic and acidic residues" evidence="1">
    <location>
        <begin position="16"/>
        <end position="35"/>
    </location>
</feature>
<protein>
    <submittedName>
        <fullName evidence="2">Uncharacterized protein</fullName>
    </submittedName>
</protein>
<feature type="compositionally biased region" description="Polar residues" evidence="1">
    <location>
        <begin position="114"/>
        <end position="126"/>
    </location>
</feature>
<proteinExistence type="predicted"/>
<keyword evidence="3" id="KW-1185">Reference proteome</keyword>
<reference evidence="2" key="1">
    <citation type="submission" date="2021-03" db="EMBL/GenBank/DDBJ databases">
        <authorList>
            <person name="Tagirdzhanova G."/>
        </authorList>
    </citation>
    <scope>NUCLEOTIDE SEQUENCE</scope>
</reference>
<name>A0A8H3J603_9LECA</name>
<feature type="region of interest" description="Disordered" evidence="1">
    <location>
        <begin position="1"/>
        <end position="126"/>
    </location>
</feature>
<feature type="compositionally biased region" description="Basic and acidic residues" evidence="1">
    <location>
        <begin position="58"/>
        <end position="69"/>
    </location>
</feature>
<feature type="compositionally biased region" description="Polar residues" evidence="1">
    <location>
        <begin position="217"/>
        <end position="230"/>
    </location>
</feature>
<feature type="compositionally biased region" description="Polar residues" evidence="1">
    <location>
        <begin position="198"/>
        <end position="210"/>
    </location>
</feature>
<accession>A0A8H3J603</accession>
<organism evidence="2 3">
    <name type="scientific">Imshaugia aleurites</name>
    <dbReference type="NCBI Taxonomy" id="172621"/>
    <lineage>
        <taxon>Eukaryota</taxon>
        <taxon>Fungi</taxon>
        <taxon>Dikarya</taxon>
        <taxon>Ascomycota</taxon>
        <taxon>Pezizomycotina</taxon>
        <taxon>Lecanoromycetes</taxon>
        <taxon>OSLEUM clade</taxon>
        <taxon>Lecanoromycetidae</taxon>
        <taxon>Lecanorales</taxon>
        <taxon>Lecanorineae</taxon>
        <taxon>Parmeliaceae</taxon>
        <taxon>Imshaugia</taxon>
    </lineage>
</organism>
<feature type="region of interest" description="Disordered" evidence="1">
    <location>
        <begin position="246"/>
        <end position="333"/>
    </location>
</feature>
<feature type="region of interest" description="Disordered" evidence="1">
    <location>
        <begin position="141"/>
        <end position="231"/>
    </location>
</feature>
<feature type="compositionally biased region" description="Low complexity" evidence="1">
    <location>
        <begin position="98"/>
        <end position="113"/>
    </location>
</feature>
<comment type="caution">
    <text evidence="2">The sequence shown here is derived from an EMBL/GenBank/DDBJ whole genome shotgun (WGS) entry which is preliminary data.</text>
</comment>
<feature type="compositionally biased region" description="Basic and acidic residues" evidence="1">
    <location>
        <begin position="168"/>
        <end position="183"/>
    </location>
</feature>
<dbReference type="AlphaFoldDB" id="A0A8H3J603"/>
<dbReference type="EMBL" id="CAJPDT010000145">
    <property type="protein sequence ID" value="CAF9941307.1"/>
    <property type="molecule type" value="Genomic_DNA"/>
</dbReference>
<evidence type="ECO:0000313" key="3">
    <source>
        <dbReference type="Proteomes" id="UP000664534"/>
    </source>
</evidence>
<feature type="compositionally biased region" description="Polar residues" evidence="1">
    <location>
        <begin position="252"/>
        <end position="276"/>
    </location>
</feature>
<evidence type="ECO:0000313" key="2">
    <source>
        <dbReference type="EMBL" id="CAF9941307.1"/>
    </source>
</evidence>
<feature type="compositionally biased region" description="Low complexity" evidence="1">
    <location>
        <begin position="186"/>
        <end position="197"/>
    </location>
</feature>
<evidence type="ECO:0000256" key="1">
    <source>
        <dbReference type="SAM" id="MobiDB-lite"/>
    </source>
</evidence>